<reference evidence="2 3" key="1">
    <citation type="journal article" date="2013" name="PLoS ONE">
        <title>Predicting the Proteins of Angomonas deanei, Strigomonas culicis and Their Respective Endosymbionts Reveals New Aspects of the Trypanosomatidae Family.</title>
        <authorList>
            <person name="Motta M.C."/>
            <person name="Martins A.C."/>
            <person name="de Souza S.S."/>
            <person name="Catta-Preta C.M."/>
            <person name="Silva R."/>
            <person name="Klein C.C."/>
            <person name="de Almeida L.G."/>
            <person name="de Lima Cunha O."/>
            <person name="Ciapina L.P."/>
            <person name="Brocchi M."/>
            <person name="Colabardini A.C."/>
            <person name="de Araujo Lima B."/>
            <person name="Machado C.R."/>
            <person name="de Almeida Soares C.M."/>
            <person name="Probst C.M."/>
            <person name="de Menezes C.B."/>
            <person name="Thompson C.E."/>
            <person name="Bartholomeu D.C."/>
            <person name="Gradia D.F."/>
            <person name="Pavoni D.P."/>
            <person name="Grisard E.C."/>
            <person name="Fantinatti-Garboggini F."/>
            <person name="Marchini F.K."/>
            <person name="Rodrigues-Luiz G.F."/>
            <person name="Wagner G."/>
            <person name="Goldman G.H."/>
            <person name="Fietto J.L."/>
            <person name="Elias M.C."/>
            <person name="Goldman M.H."/>
            <person name="Sagot M.F."/>
            <person name="Pereira M."/>
            <person name="Stoco P.H."/>
            <person name="de Mendonca-Neto R.P."/>
            <person name="Teixeira S.M."/>
            <person name="Maciel T.E."/>
            <person name="de Oliveira Mendes T.A."/>
            <person name="Urmenyi T.P."/>
            <person name="de Souza W."/>
            <person name="Schenkman S."/>
            <person name="de Vasconcelos A.T."/>
        </authorList>
    </citation>
    <scope>NUCLEOTIDE SEQUENCE [LARGE SCALE GENOMIC DNA]</scope>
</reference>
<sequence length="274" mass="28102">MSAFARLCRRENDDSECGVPSGRRTASRGAPVQVCVACVALPSFQDRYHYSDVCARGDEAPLPPCPATPLATGDGGLSSDGSSSTYDPTATSARFYQPKKRTPLRPSPDGASAHRPPCPSSGAEKLPALSPRLVRRASGDGDARLASPLRTHAHAAGADRGKGPTAAAPPTHPLEALQVNRPSVKSVGADQTEGEEGPTGPSATGVATACGSGVSAAGQRVRTPSAGGAHKATAQLERRGDSASYKRLPAPRRPLASLGAAAEFVHGCKTPEKR</sequence>
<evidence type="ECO:0000256" key="1">
    <source>
        <dbReference type="SAM" id="MobiDB-lite"/>
    </source>
</evidence>
<evidence type="ECO:0000313" key="3">
    <source>
        <dbReference type="Proteomes" id="UP000015354"/>
    </source>
</evidence>
<feature type="compositionally biased region" description="Polar residues" evidence="1">
    <location>
        <begin position="85"/>
        <end position="94"/>
    </location>
</feature>
<gene>
    <name evidence="2" type="ORF">STCU_10235</name>
</gene>
<keyword evidence="3" id="KW-1185">Reference proteome</keyword>
<dbReference type="AlphaFoldDB" id="S9TIY9"/>
<organism evidence="2 3">
    <name type="scientific">Strigomonas culicis</name>
    <dbReference type="NCBI Taxonomy" id="28005"/>
    <lineage>
        <taxon>Eukaryota</taxon>
        <taxon>Discoba</taxon>
        <taxon>Euglenozoa</taxon>
        <taxon>Kinetoplastea</taxon>
        <taxon>Metakinetoplastina</taxon>
        <taxon>Trypanosomatida</taxon>
        <taxon>Trypanosomatidae</taxon>
        <taxon>Strigomonadinae</taxon>
        <taxon>Strigomonas</taxon>
    </lineage>
</organism>
<feature type="region of interest" description="Disordered" evidence="1">
    <location>
        <begin position="61"/>
        <end position="131"/>
    </location>
</feature>
<comment type="caution">
    <text evidence="2">The sequence shown here is derived from an EMBL/GenBank/DDBJ whole genome shotgun (WGS) entry which is preliminary data.</text>
</comment>
<protein>
    <submittedName>
        <fullName evidence="2">Uncharacterized protein</fullName>
    </submittedName>
</protein>
<proteinExistence type="predicted"/>
<name>S9TIY9_9TRYP</name>
<evidence type="ECO:0000313" key="2">
    <source>
        <dbReference type="EMBL" id="EPY18037.1"/>
    </source>
</evidence>
<dbReference type="Proteomes" id="UP000015354">
    <property type="component" value="Unassembled WGS sequence"/>
</dbReference>
<dbReference type="EMBL" id="ATMH01010156">
    <property type="protein sequence ID" value="EPY18037.1"/>
    <property type="molecule type" value="Genomic_DNA"/>
</dbReference>
<accession>S9TIY9</accession>
<feature type="region of interest" description="Disordered" evidence="1">
    <location>
        <begin position="153"/>
        <end position="254"/>
    </location>
</feature>